<evidence type="ECO:0000256" key="2">
    <source>
        <dbReference type="ARBA" id="ARBA00022741"/>
    </source>
</evidence>
<dbReference type="InterPro" id="IPR002698">
    <property type="entry name" value="FTHF_cligase"/>
</dbReference>
<dbReference type="EMBL" id="SCHC01000001">
    <property type="protein sequence ID" value="TBW78371.1"/>
    <property type="molecule type" value="Genomic_DNA"/>
</dbReference>
<comment type="catalytic activity">
    <reaction evidence="5">
        <text>(6S)-5-formyl-5,6,7,8-tetrahydrofolate + ATP = (6R)-5,10-methenyltetrahydrofolate + ADP + phosphate</text>
        <dbReference type="Rhea" id="RHEA:10488"/>
        <dbReference type="ChEBI" id="CHEBI:30616"/>
        <dbReference type="ChEBI" id="CHEBI:43474"/>
        <dbReference type="ChEBI" id="CHEBI:57455"/>
        <dbReference type="ChEBI" id="CHEBI:57457"/>
        <dbReference type="ChEBI" id="CHEBI:456216"/>
        <dbReference type="EC" id="6.3.3.2"/>
    </reaction>
</comment>
<evidence type="ECO:0000313" key="11">
    <source>
        <dbReference type="Proteomes" id="UP000550736"/>
    </source>
</evidence>
<name>A0A7X9WH93_STACP</name>
<evidence type="ECO:0000256" key="1">
    <source>
        <dbReference type="ARBA" id="ARBA00010638"/>
    </source>
</evidence>
<keyword evidence="3 4" id="KW-0067">ATP-binding</keyword>
<dbReference type="Proteomes" id="UP000538955">
    <property type="component" value="Unassembled WGS sequence"/>
</dbReference>
<dbReference type="InterPro" id="IPR024185">
    <property type="entry name" value="FTHF_cligase-like_sf"/>
</dbReference>
<dbReference type="GO" id="GO:0009396">
    <property type="term" value="P:folic acid-containing compound biosynthetic process"/>
    <property type="evidence" value="ECO:0007669"/>
    <property type="project" value="TreeGrafter"/>
</dbReference>
<gene>
    <name evidence="8" type="ORF">EQ811_04665</name>
    <name evidence="7" type="ORF">HHM13_05425</name>
    <name evidence="6" type="ORF">HHM24_00495</name>
</gene>
<evidence type="ECO:0000313" key="6">
    <source>
        <dbReference type="EMBL" id="NMK53227.1"/>
    </source>
</evidence>
<dbReference type="GO" id="GO:0035999">
    <property type="term" value="P:tetrahydrofolate interconversion"/>
    <property type="evidence" value="ECO:0007669"/>
    <property type="project" value="TreeGrafter"/>
</dbReference>
<feature type="binding site" evidence="4">
    <location>
        <begin position="6"/>
        <end position="10"/>
    </location>
    <ligand>
        <name>ATP</name>
        <dbReference type="ChEBI" id="CHEBI:30616"/>
    </ligand>
</feature>
<proteinExistence type="inferred from homology"/>
<keyword evidence="10" id="KW-1185">Reference proteome</keyword>
<dbReference type="EMBL" id="JABBMI010000001">
    <property type="protein sequence ID" value="NMK53227.1"/>
    <property type="molecule type" value="Genomic_DNA"/>
</dbReference>
<keyword evidence="2 4" id="KW-0547">Nucleotide-binding</keyword>
<dbReference type="Proteomes" id="UP000550736">
    <property type="component" value="Unassembled WGS sequence"/>
</dbReference>
<evidence type="ECO:0000313" key="9">
    <source>
        <dbReference type="Proteomes" id="UP000291949"/>
    </source>
</evidence>
<evidence type="ECO:0000256" key="4">
    <source>
        <dbReference type="PIRSR" id="PIRSR006806-1"/>
    </source>
</evidence>
<dbReference type="EC" id="6.3.3.2" evidence="5"/>
<comment type="similarity">
    <text evidence="1 5">Belongs to the 5-formyltetrahydrofolate cyclo-ligase family.</text>
</comment>
<dbReference type="Pfam" id="PF01812">
    <property type="entry name" value="5-FTHF_cyc-lig"/>
    <property type="match status" value="1"/>
</dbReference>
<dbReference type="Proteomes" id="UP000291949">
    <property type="component" value="Unassembled WGS sequence"/>
</dbReference>
<dbReference type="GO" id="GO:0046872">
    <property type="term" value="F:metal ion binding"/>
    <property type="evidence" value="ECO:0007669"/>
    <property type="project" value="UniProtKB-KW"/>
</dbReference>
<keyword evidence="5" id="KW-0479">Metal-binding</keyword>
<sequence length="186" mass="21702">MKMLSKKHIRRATIEKLKGFNKDKKSIADQWLANELFNTQAYQDAKSIGFVLSMPHEVDTYHLIESSIMNDKKVYVPETDYKNKRMSFKRLLSLNDIEKDEKGIYHAVSNTEHTNDMDLLVVPGVAFEENGYRIGYGGGYYDKFLTQFKTRTVSLLYDFQLTTFDKESFDQPVDQLIIYNNNVVEE</sequence>
<evidence type="ECO:0000256" key="5">
    <source>
        <dbReference type="RuleBase" id="RU361279"/>
    </source>
</evidence>
<dbReference type="GO" id="GO:0030272">
    <property type="term" value="F:5-formyltetrahydrofolate cyclo-ligase activity"/>
    <property type="evidence" value="ECO:0007669"/>
    <property type="project" value="UniProtKB-EC"/>
</dbReference>
<evidence type="ECO:0000256" key="3">
    <source>
        <dbReference type="ARBA" id="ARBA00022840"/>
    </source>
</evidence>
<accession>A0A7X9WH93</accession>
<comment type="cofactor">
    <cofactor evidence="5">
        <name>Mg(2+)</name>
        <dbReference type="ChEBI" id="CHEBI:18420"/>
    </cofactor>
</comment>
<dbReference type="PIRSF" id="PIRSF006806">
    <property type="entry name" value="FTHF_cligase"/>
    <property type="match status" value="1"/>
</dbReference>
<dbReference type="AlphaFoldDB" id="A0A7X9WH93"/>
<dbReference type="Gene3D" id="3.40.50.10420">
    <property type="entry name" value="NagB/RpiA/CoA transferase-like"/>
    <property type="match status" value="1"/>
</dbReference>
<comment type="caution">
    <text evidence="7">The sequence shown here is derived from an EMBL/GenBank/DDBJ whole genome shotgun (WGS) entry which is preliminary data.</text>
</comment>
<feature type="binding site" evidence="4">
    <location>
        <position position="57"/>
    </location>
    <ligand>
        <name>substrate</name>
    </ligand>
</feature>
<evidence type="ECO:0000313" key="10">
    <source>
        <dbReference type="Proteomes" id="UP000538955"/>
    </source>
</evidence>
<feature type="binding site" evidence="4">
    <location>
        <position position="52"/>
    </location>
    <ligand>
        <name>substrate</name>
    </ligand>
</feature>
<keyword evidence="7" id="KW-0436">Ligase</keyword>
<evidence type="ECO:0000313" key="7">
    <source>
        <dbReference type="EMBL" id="NMK97532.1"/>
    </source>
</evidence>
<reference evidence="10 11" key="2">
    <citation type="submission" date="2020-04" db="EMBL/GenBank/DDBJ databases">
        <title>The Epidemiology and Molecular Characteristics of Linezolid-Resistant Staphylococcus capitis in Huashan Hospital, Shanghai.</title>
        <authorList>
            <person name="Ding L."/>
            <person name="Li P."/>
            <person name="Yang Y."/>
            <person name="Lin D."/>
            <person name="Xu X."/>
        </authorList>
    </citation>
    <scope>NUCLEOTIDE SEQUENCE [LARGE SCALE GENOMIC DNA]</scope>
    <source>
        <strain evidence="7 11">12-86</strain>
        <strain evidence="6 10">17-84</strain>
    </source>
</reference>
<dbReference type="NCBIfam" id="TIGR02727">
    <property type="entry name" value="MTHFS_bact"/>
    <property type="match status" value="1"/>
</dbReference>
<dbReference type="GO" id="GO:0005524">
    <property type="term" value="F:ATP binding"/>
    <property type="evidence" value="ECO:0007669"/>
    <property type="project" value="UniProtKB-KW"/>
</dbReference>
<feature type="binding site" evidence="4">
    <location>
        <begin position="133"/>
        <end position="141"/>
    </location>
    <ligand>
        <name>ATP</name>
        <dbReference type="ChEBI" id="CHEBI:30616"/>
    </ligand>
</feature>
<organism evidence="7 11">
    <name type="scientific">Staphylococcus capitis</name>
    <dbReference type="NCBI Taxonomy" id="29388"/>
    <lineage>
        <taxon>Bacteria</taxon>
        <taxon>Bacillati</taxon>
        <taxon>Bacillota</taxon>
        <taxon>Bacilli</taxon>
        <taxon>Bacillales</taxon>
        <taxon>Staphylococcaceae</taxon>
        <taxon>Staphylococcus</taxon>
    </lineage>
</organism>
<dbReference type="PANTHER" id="PTHR23407:SF1">
    <property type="entry name" value="5-FORMYLTETRAHYDROFOLATE CYCLO-LIGASE"/>
    <property type="match status" value="1"/>
</dbReference>
<dbReference type="InterPro" id="IPR037171">
    <property type="entry name" value="NagB/RpiA_transferase-like"/>
</dbReference>
<dbReference type="PANTHER" id="PTHR23407">
    <property type="entry name" value="ATPASE INHIBITOR/5-FORMYLTETRAHYDROFOLATE CYCLO-LIGASE"/>
    <property type="match status" value="1"/>
</dbReference>
<evidence type="ECO:0000313" key="8">
    <source>
        <dbReference type="EMBL" id="TBW78371.1"/>
    </source>
</evidence>
<keyword evidence="5" id="KW-0460">Magnesium</keyword>
<reference evidence="8 9" key="1">
    <citation type="journal article" date="2019" name="Sci. Transl. Med.">
        <title>Quorum sensing between bacterial species on the skin protects against epidermal injury in atopic dermatitis.</title>
        <authorList>
            <person name="Williams M.R."/>
        </authorList>
    </citation>
    <scope>NUCLEOTIDE SEQUENCE [LARGE SCALE GENOMIC DNA]</scope>
    <source>
        <strain evidence="8 9">H8</strain>
    </source>
</reference>
<dbReference type="EMBL" id="JABBLX010000012">
    <property type="protein sequence ID" value="NMK97532.1"/>
    <property type="molecule type" value="Genomic_DNA"/>
</dbReference>
<protein>
    <recommendedName>
        <fullName evidence="5">5-formyltetrahydrofolate cyclo-ligase</fullName>
        <ecNumber evidence="5">6.3.3.2</ecNumber>
    </recommendedName>
</protein>
<dbReference type="SUPFAM" id="SSF100950">
    <property type="entry name" value="NagB/RpiA/CoA transferase-like"/>
    <property type="match status" value="1"/>
</dbReference>